<dbReference type="OrthoDB" id="5358886at2759"/>
<dbReference type="InterPro" id="IPR051018">
    <property type="entry name" value="Bacteriophage_GH24"/>
</dbReference>
<dbReference type="EMBL" id="JACAZH010000039">
    <property type="protein sequence ID" value="KAF7335886.1"/>
    <property type="molecule type" value="Genomic_DNA"/>
</dbReference>
<dbReference type="InterPro" id="IPR023347">
    <property type="entry name" value="Lysozyme_dom_sf"/>
</dbReference>
<sequence>MRTSTFLVLGSVLLCPAVRTAPVRNSSMGGKCSENGVCDSQPSAPTNAATWSYNGPSDDIEGDSVDVPSNSTIFLAGGTDRSGADEASFDVGDKDTLDNFDFVGSGDVDIANNTDAVSACSPPANQATVDLVAMFHPFSAIAQNIRGISTIGFGHRCSLPNCADLRTQRISRAFALQLLKNDLSAAIRRVSTILSPNVRLTDNEIGALASLSYTVSLQELGKSALIRQLNAGGLRANMVEILWARVMGRGVNVRLVQTARRRNAEAGLFLTPSRIPAHPLPEQCQFPLQPTPLDAALL</sequence>
<gene>
    <name evidence="4" type="ORF">MSAN_02325600</name>
</gene>
<dbReference type="GO" id="GO:0016998">
    <property type="term" value="P:cell wall macromolecule catabolic process"/>
    <property type="evidence" value="ECO:0007669"/>
    <property type="project" value="InterPro"/>
</dbReference>
<feature type="chain" id="PRO_5034355222" evidence="3">
    <location>
        <begin position="21"/>
        <end position="298"/>
    </location>
</feature>
<dbReference type="AlphaFoldDB" id="A0A8H6X877"/>
<organism evidence="4 5">
    <name type="scientific">Mycena sanguinolenta</name>
    <dbReference type="NCBI Taxonomy" id="230812"/>
    <lineage>
        <taxon>Eukaryota</taxon>
        <taxon>Fungi</taxon>
        <taxon>Dikarya</taxon>
        <taxon>Basidiomycota</taxon>
        <taxon>Agaricomycotina</taxon>
        <taxon>Agaricomycetes</taxon>
        <taxon>Agaricomycetidae</taxon>
        <taxon>Agaricales</taxon>
        <taxon>Marasmiineae</taxon>
        <taxon>Mycenaceae</taxon>
        <taxon>Mycena</taxon>
    </lineage>
</organism>
<dbReference type="PANTHER" id="PTHR38107:SF3">
    <property type="entry name" value="LYSOZYME RRRD-RELATED"/>
    <property type="match status" value="1"/>
</dbReference>
<dbReference type="SUPFAM" id="SSF53955">
    <property type="entry name" value="Lysozyme-like"/>
    <property type="match status" value="1"/>
</dbReference>
<keyword evidence="3" id="KW-0732">Signal</keyword>
<dbReference type="InterPro" id="IPR002196">
    <property type="entry name" value="Glyco_hydro_24"/>
</dbReference>
<evidence type="ECO:0000256" key="1">
    <source>
        <dbReference type="ARBA" id="ARBA00022529"/>
    </source>
</evidence>
<comment type="caution">
    <text evidence="4">The sequence shown here is derived from an EMBL/GenBank/DDBJ whole genome shotgun (WGS) entry which is preliminary data.</text>
</comment>
<accession>A0A8H6X877</accession>
<keyword evidence="1" id="KW-0929">Antimicrobial</keyword>
<dbReference type="GO" id="GO:0031640">
    <property type="term" value="P:killing of cells of another organism"/>
    <property type="evidence" value="ECO:0007669"/>
    <property type="project" value="UniProtKB-KW"/>
</dbReference>
<evidence type="ECO:0000313" key="5">
    <source>
        <dbReference type="Proteomes" id="UP000623467"/>
    </source>
</evidence>
<dbReference type="GO" id="GO:0003796">
    <property type="term" value="F:lysozyme activity"/>
    <property type="evidence" value="ECO:0007669"/>
    <property type="project" value="InterPro"/>
</dbReference>
<keyword evidence="5" id="KW-1185">Reference proteome</keyword>
<dbReference type="Gene3D" id="1.10.530.40">
    <property type="match status" value="1"/>
</dbReference>
<keyword evidence="2" id="KW-0081">Bacteriolytic enzyme</keyword>
<evidence type="ECO:0000313" key="4">
    <source>
        <dbReference type="EMBL" id="KAF7335886.1"/>
    </source>
</evidence>
<dbReference type="GO" id="GO:0009253">
    <property type="term" value="P:peptidoglycan catabolic process"/>
    <property type="evidence" value="ECO:0007669"/>
    <property type="project" value="InterPro"/>
</dbReference>
<feature type="signal peptide" evidence="3">
    <location>
        <begin position="1"/>
        <end position="20"/>
    </location>
</feature>
<proteinExistence type="predicted"/>
<evidence type="ECO:0000256" key="2">
    <source>
        <dbReference type="ARBA" id="ARBA00022638"/>
    </source>
</evidence>
<evidence type="ECO:0000256" key="3">
    <source>
        <dbReference type="SAM" id="SignalP"/>
    </source>
</evidence>
<dbReference type="InterPro" id="IPR023346">
    <property type="entry name" value="Lysozyme-like_dom_sf"/>
</dbReference>
<dbReference type="GO" id="GO:0042742">
    <property type="term" value="P:defense response to bacterium"/>
    <property type="evidence" value="ECO:0007669"/>
    <property type="project" value="UniProtKB-KW"/>
</dbReference>
<name>A0A8H6X877_9AGAR</name>
<reference evidence="4" key="1">
    <citation type="submission" date="2020-05" db="EMBL/GenBank/DDBJ databases">
        <title>Mycena genomes resolve the evolution of fungal bioluminescence.</title>
        <authorList>
            <person name="Tsai I.J."/>
        </authorList>
    </citation>
    <scope>NUCLEOTIDE SEQUENCE</scope>
    <source>
        <strain evidence="4">160909Yilan</strain>
    </source>
</reference>
<protein>
    <submittedName>
        <fullName evidence="4">Lysozyme</fullName>
    </submittedName>
</protein>
<dbReference type="Pfam" id="PF00959">
    <property type="entry name" value="Phage_lysozyme"/>
    <property type="match status" value="1"/>
</dbReference>
<dbReference type="PANTHER" id="PTHR38107">
    <property type="match status" value="1"/>
</dbReference>
<dbReference type="Proteomes" id="UP000623467">
    <property type="component" value="Unassembled WGS sequence"/>
</dbReference>